<dbReference type="EMBL" id="BAABDI010000004">
    <property type="protein sequence ID" value="GAA3965706.1"/>
    <property type="molecule type" value="Genomic_DNA"/>
</dbReference>
<keyword evidence="1" id="KW-0812">Transmembrane</keyword>
<keyword evidence="1" id="KW-0472">Membrane</keyword>
<reference evidence="3" key="1">
    <citation type="journal article" date="2019" name="Int. J. Syst. Evol. Microbiol.">
        <title>The Global Catalogue of Microorganisms (GCM) 10K type strain sequencing project: providing services to taxonomists for standard genome sequencing and annotation.</title>
        <authorList>
            <consortium name="The Broad Institute Genomics Platform"/>
            <consortium name="The Broad Institute Genome Sequencing Center for Infectious Disease"/>
            <person name="Wu L."/>
            <person name="Ma J."/>
        </authorList>
    </citation>
    <scope>NUCLEOTIDE SEQUENCE [LARGE SCALE GENOMIC DNA]</scope>
    <source>
        <strain evidence="3">JCM 17217</strain>
    </source>
</reference>
<name>A0ABP7PJT1_9BACT</name>
<proteinExistence type="predicted"/>
<accession>A0ABP7PJT1</accession>
<keyword evidence="1" id="KW-1133">Transmembrane helix</keyword>
<feature type="transmembrane region" description="Helical" evidence="1">
    <location>
        <begin position="42"/>
        <end position="60"/>
    </location>
</feature>
<evidence type="ECO:0000256" key="1">
    <source>
        <dbReference type="SAM" id="Phobius"/>
    </source>
</evidence>
<comment type="caution">
    <text evidence="2">The sequence shown here is derived from an EMBL/GenBank/DDBJ whole genome shotgun (WGS) entry which is preliminary data.</text>
</comment>
<dbReference type="RefSeq" id="WP_345121692.1">
    <property type="nucleotide sequence ID" value="NZ_BAABDI010000004.1"/>
</dbReference>
<evidence type="ECO:0000313" key="3">
    <source>
        <dbReference type="Proteomes" id="UP001501556"/>
    </source>
</evidence>
<feature type="transmembrane region" description="Helical" evidence="1">
    <location>
        <begin position="12"/>
        <end position="30"/>
    </location>
</feature>
<protein>
    <submittedName>
        <fullName evidence="2">Uncharacterized protein</fullName>
    </submittedName>
</protein>
<organism evidence="2 3">
    <name type="scientific">Hymenobacter antarcticus</name>
    <dbReference type="NCBI Taxonomy" id="486270"/>
    <lineage>
        <taxon>Bacteria</taxon>
        <taxon>Pseudomonadati</taxon>
        <taxon>Bacteroidota</taxon>
        <taxon>Cytophagia</taxon>
        <taxon>Cytophagales</taxon>
        <taxon>Hymenobacteraceae</taxon>
        <taxon>Hymenobacter</taxon>
    </lineage>
</organism>
<sequence length="602" mass="64557">MPTLSPNPVIYYGLLAFCLLLGLGLMVMAWQRPRQRQRVARMLAGAVAAGALWLTAFPPLRHLPAARAEAILLTDSYSPDTLRQLLRQLGAGTPVWAYGDVKLPPKAKPLASLLTLAEQRPALRRLHVLGQGLSATELPTLGQLPLRLHPGAPFGGFRTAFWPAKLSLGEALKVEGSVTALAGAGSAWVVLRAAGTGRDSVKLPTGSGAFRLRYQPKAAGLATYELLLRRPNQPLYTEPVPVEITTPTLPAVLLLTATPSFEFKFLKNYLAEAHYPVALRTSVSRGLVQTDFTNQPALALDRLTPALLTRYQVLIADAATLAALTAAETQALQAAVGAGRLGLITLAEAAPLPRAVPGRADFTIRARPAAPAALPALSWPDAPGEARAPLPAQLQPHPNLRPLITGPNRVLVAASRRVGLGFAVVSTVPETFRWALQGHAPVYASFWNRLLTAAVPPAPMAAIWRTGTRWPRTYQPLSLHLTAAFPSAQPTVAALAGGPTARLALRQDARLPEWSTAQFWPGAAGWHQVRGPQRATHNFYVYPAAAWPGPELAERRQAAAQRTTASAASQAAQVTITEPWPAGWFFGLFLLAAGYLWLEEKL</sequence>
<dbReference type="Proteomes" id="UP001501556">
    <property type="component" value="Unassembled WGS sequence"/>
</dbReference>
<evidence type="ECO:0000313" key="2">
    <source>
        <dbReference type="EMBL" id="GAA3965706.1"/>
    </source>
</evidence>
<keyword evidence="3" id="KW-1185">Reference proteome</keyword>
<gene>
    <name evidence="2" type="ORF">GCM10022407_10130</name>
</gene>